<protein>
    <submittedName>
        <fullName evidence="2">Uncharacterized protein</fullName>
    </submittedName>
</protein>
<evidence type="ECO:0000313" key="2">
    <source>
        <dbReference type="EMBL" id="SHG20233.1"/>
    </source>
</evidence>
<accession>A0A1M5HWG4</accession>
<sequence length="72" mass="8570">MIFRCFLANIHTLSKKAAHLLWFTSQKLIMSFFQLILKTKNKNNANVVVFLFFDLGAIFFWKTENRDLHYKG</sequence>
<dbReference type="Proteomes" id="UP000184516">
    <property type="component" value="Unassembled WGS sequence"/>
</dbReference>
<dbReference type="AlphaFoldDB" id="A0A1M5HWG4"/>
<evidence type="ECO:0000313" key="3">
    <source>
        <dbReference type="Proteomes" id="UP000184516"/>
    </source>
</evidence>
<evidence type="ECO:0000256" key="1">
    <source>
        <dbReference type="SAM" id="Phobius"/>
    </source>
</evidence>
<keyword evidence="3" id="KW-1185">Reference proteome</keyword>
<keyword evidence="1" id="KW-1133">Transmembrane helix</keyword>
<keyword evidence="1" id="KW-0472">Membrane</keyword>
<organism evidence="2 3">
    <name type="scientific">Flavobacterium fluvii</name>
    <dbReference type="NCBI Taxonomy" id="468056"/>
    <lineage>
        <taxon>Bacteria</taxon>
        <taxon>Pseudomonadati</taxon>
        <taxon>Bacteroidota</taxon>
        <taxon>Flavobacteriia</taxon>
        <taxon>Flavobacteriales</taxon>
        <taxon>Flavobacteriaceae</taxon>
        <taxon>Flavobacterium</taxon>
    </lineage>
</organism>
<keyword evidence="1" id="KW-0812">Transmembrane</keyword>
<proteinExistence type="predicted"/>
<name>A0A1M5HWG4_9FLAO</name>
<gene>
    <name evidence="2" type="ORF">SAMN05443549_102409</name>
</gene>
<dbReference type="EMBL" id="FQWB01000002">
    <property type="protein sequence ID" value="SHG20233.1"/>
    <property type="molecule type" value="Genomic_DNA"/>
</dbReference>
<feature type="transmembrane region" description="Helical" evidence="1">
    <location>
        <begin position="43"/>
        <end position="61"/>
    </location>
</feature>
<reference evidence="3" key="1">
    <citation type="submission" date="2016-11" db="EMBL/GenBank/DDBJ databases">
        <authorList>
            <person name="Varghese N."/>
            <person name="Submissions S."/>
        </authorList>
    </citation>
    <scope>NUCLEOTIDE SEQUENCE [LARGE SCALE GENOMIC DNA]</scope>
    <source>
        <strain evidence="3">DSM 19978</strain>
    </source>
</reference>